<dbReference type="RefSeq" id="WP_379014684.1">
    <property type="nucleotide sequence ID" value="NZ_JBHSDC010000025.1"/>
</dbReference>
<dbReference type="Proteomes" id="UP001595906">
    <property type="component" value="Unassembled WGS sequence"/>
</dbReference>
<protein>
    <recommendedName>
        <fullName evidence="3">MqsR (Motility quorum-sensing regulator) toxin of toxin-antitoxin system</fullName>
    </recommendedName>
</protein>
<dbReference type="EMBL" id="JBHSDC010000025">
    <property type="protein sequence ID" value="MFC4232716.1"/>
    <property type="molecule type" value="Genomic_DNA"/>
</dbReference>
<sequence length="152" mass="17300">MRRNIQKSDTIKKISEQQKINFAIKHKQGSRKLNRVGRKVKQLKMKNDVDFLIKLIKDKKLDLSYGQYDKLDGKTKDAILKYLDEDKYQTGADNYPKDIIGDTYSVANFNGGIQLLVFSLFYEDAEQCGGTLVFSVENGNCKCVADNVECSS</sequence>
<proteinExistence type="predicted"/>
<reference evidence="2" key="1">
    <citation type="journal article" date="2019" name="Int. J. Syst. Evol. Microbiol.">
        <title>The Global Catalogue of Microorganisms (GCM) 10K type strain sequencing project: providing services to taxonomists for standard genome sequencing and annotation.</title>
        <authorList>
            <consortium name="The Broad Institute Genomics Platform"/>
            <consortium name="The Broad Institute Genome Sequencing Center for Infectious Disease"/>
            <person name="Wu L."/>
            <person name="Ma J."/>
        </authorList>
    </citation>
    <scope>NUCLEOTIDE SEQUENCE [LARGE SCALE GENOMIC DNA]</scope>
    <source>
        <strain evidence="2">CECT 8010</strain>
    </source>
</reference>
<name>A0ABV8PZ60_9BACT</name>
<accession>A0ABV8PZ60</accession>
<evidence type="ECO:0008006" key="3">
    <source>
        <dbReference type="Google" id="ProtNLM"/>
    </source>
</evidence>
<comment type="caution">
    <text evidence="1">The sequence shown here is derived from an EMBL/GenBank/DDBJ whole genome shotgun (WGS) entry which is preliminary data.</text>
</comment>
<evidence type="ECO:0000313" key="1">
    <source>
        <dbReference type="EMBL" id="MFC4232716.1"/>
    </source>
</evidence>
<evidence type="ECO:0000313" key="2">
    <source>
        <dbReference type="Proteomes" id="UP001595906"/>
    </source>
</evidence>
<gene>
    <name evidence="1" type="ORF">ACFOW1_12505</name>
</gene>
<organism evidence="1 2">
    <name type="scientific">Parasediminibacterium paludis</name>
    <dbReference type="NCBI Taxonomy" id="908966"/>
    <lineage>
        <taxon>Bacteria</taxon>
        <taxon>Pseudomonadati</taxon>
        <taxon>Bacteroidota</taxon>
        <taxon>Chitinophagia</taxon>
        <taxon>Chitinophagales</taxon>
        <taxon>Chitinophagaceae</taxon>
        <taxon>Parasediminibacterium</taxon>
    </lineage>
</organism>
<keyword evidence="2" id="KW-1185">Reference proteome</keyword>